<proteinExistence type="predicted"/>
<dbReference type="GO" id="GO:0004519">
    <property type="term" value="F:endonuclease activity"/>
    <property type="evidence" value="ECO:0007669"/>
    <property type="project" value="UniProtKB-KW"/>
</dbReference>
<keyword evidence="1" id="KW-0378">Hydrolase</keyword>
<accession>A0A481Z2K2</accession>
<protein>
    <submittedName>
        <fullName evidence="1">Putative endonuclease</fullName>
    </submittedName>
</protein>
<dbReference type="Pfam" id="PF03013">
    <property type="entry name" value="Pyr_excise"/>
    <property type="match status" value="2"/>
</dbReference>
<sequence length="321" mass="38654">MVNTFLVHDNFDKNAKMLDDKRLGKQRVEAYQILNICTSLRKLGLIYNNNIPSDPYKYYTWIRSIMTIFKKDNYNYLFLSDDTYHKINNKSIWKILITIQKINIHIPDGYYIHYMDHKYIKLKYIHNYEYYVTIKDARIDIVCPWNDINNDIYNNKIKNKSYYLTSMNAHGCTYTKFNKSNKSNNNIKNKKMKNIEYTVQSVLSGTDHIYFTGGFAYHPAVAMWLDHEDALKSYINSCICEWENRGFKNSMKKYIVKNKNIICPRWVYDVDMHTNHKSNLLTKEMERNEAPWYINMFPDVPTNIEYMWPYSHTYDINQKYN</sequence>
<reference evidence="1" key="1">
    <citation type="journal article" date="2019" name="MBio">
        <title>Virus Genomes from Deep Sea Sediments Expand the Ocean Megavirome and Support Independent Origins of Viral Gigantism.</title>
        <authorList>
            <person name="Backstrom D."/>
            <person name="Yutin N."/>
            <person name="Jorgensen S.L."/>
            <person name="Dharamshi J."/>
            <person name="Homa F."/>
            <person name="Zaremba-Niedwiedzka K."/>
            <person name="Spang A."/>
            <person name="Wolf Y.I."/>
            <person name="Koonin E.V."/>
            <person name="Ettema T.J."/>
        </authorList>
    </citation>
    <scope>NUCLEOTIDE SEQUENCE</scope>
</reference>
<dbReference type="EMBL" id="MK500452">
    <property type="protein sequence ID" value="QBK89997.1"/>
    <property type="molecule type" value="Genomic_DNA"/>
</dbReference>
<keyword evidence="1" id="KW-0540">Nuclease</keyword>
<dbReference type="InterPro" id="IPR004260">
    <property type="entry name" value="Pyr-dimer_DNA_glycosylase"/>
</dbReference>
<keyword evidence="1" id="KW-0255">Endonuclease</keyword>
<organism evidence="1">
    <name type="scientific">Pithovirus LCPAC101</name>
    <dbReference type="NCBI Taxonomy" id="2506586"/>
    <lineage>
        <taxon>Viruses</taxon>
        <taxon>Pithoviruses</taxon>
    </lineage>
</organism>
<gene>
    <name evidence="1" type="ORF">LCPAC101_02820</name>
</gene>
<name>A0A481Z2K2_9VIRU</name>
<evidence type="ECO:0000313" key="1">
    <source>
        <dbReference type="EMBL" id="QBK89997.1"/>
    </source>
</evidence>